<organism evidence="2 3">
    <name type="scientific">Acinetobacter populi</name>
    <dbReference type="NCBI Taxonomy" id="1582270"/>
    <lineage>
        <taxon>Bacteria</taxon>
        <taxon>Pseudomonadati</taxon>
        <taxon>Pseudomonadota</taxon>
        <taxon>Gammaproteobacteria</taxon>
        <taxon>Moraxellales</taxon>
        <taxon>Moraxellaceae</taxon>
        <taxon>Acinetobacter</taxon>
    </lineage>
</organism>
<dbReference type="InterPro" id="IPR021856">
    <property type="entry name" value="DUF3465"/>
</dbReference>
<comment type="caution">
    <text evidence="2">The sequence shown here is derived from an EMBL/GenBank/DDBJ whole genome shotgun (WGS) entry which is preliminary data.</text>
</comment>
<keyword evidence="1" id="KW-1133">Transmembrane helix</keyword>
<proteinExistence type="predicted"/>
<gene>
    <name evidence="2" type="ORF">CAP51_07685</name>
</gene>
<keyword evidence="3" id="KW-1185">Reference proteome</keyword>
<dbReference type="OrthoDB" id="195616at2"/>
<sequence>MAGKKKSINAGVIVAIIVAIVLGTNIFSRDQNHSGSAPTTAEQNSHHQLQDQIVAGDKQQFEQNQSSSLLAGDAKIQQAFLDRRSDVQVEGVGVVKTVLADDQQGSRHQRFILELGNGMTVLVAHNIDLSPRLEKLSKGDTVQFFGEYEYNTQGGVIHWTHRDPQGRHIDGWLKYKGNIYQ</sequence>
<name>A0A1Z9YZH8_9GAMM</name>
<dbReference type="Proteomes" id="UP000196536">
    <property type="component" value="Unassembled WGS sequence"/>
</dbReference>
<evidence type="ECO:0000313" key="3">
    <source>
        <dbReference type="Proteomes" id="UP000196536"/>
    </source>
</evidence>
<dbReference type="AlphaFoldDB" id="A0A1Z9YZH8"/>
<keyword evidence="1" id="KW-0812">Transmembrane</keyword>
<accession>A0A1Z9YZH8</accession>
<evidence type="ECO:0008006" key="4">
    <source>
        <dbReference type="Google" id="ProtNLM"/>
    </source>
</evidence>
<dbReference type="Pfam" id="PF11948">
    <property type="entry name" value="DUF3465"/>
    <property type="match status" value="1"/>
</dbReference>
<evidence type="ECO:0000256" key="1">
    <source>
        <dbReference type="SAM" id="Phobius"/>
    </source>
</evidence>
<reference evidence="2 3" key="1">
    <citation type="submission" date="2017-05" db="EMBL/GenBank/DDBJ databases">
        <title>Acinetobacter populi ANC 5415 (= PBJ7), whole genome shotgun sequencing project.</title>
        <authorList>
            <person name="Nemec A."/>
            <person name="Radolfova-Krizova L."/>
        </authorList>
    </citation>
    <scope>NUCLEOTIDE SEQUENCE [LARGE SCALE GENOMIC DNA]</scope>
    <source>
        <strain evidence="2 3">PBJ7</strain>
    </source>
</reference>
<evidence type="ECO:0000313" key="2">
    <source>
        <dbReference type="EMBL" id="OUY07619.1"/>
    </source>
</evidence>
<dbReference type="EMBL" id="NEXX01000002">
    <property type="protein sequence ID" value="OUY07619.1"/>
    <property type="molecule type" value="Genomic_DNA"/>
</dbReference>
<feature type="transmembrane region" description="Helical" evidence="1">
    <location>
        <begin position="7"/>
        <end position="27"/>
    </location>
</feature>
<protein>
    <recommendedName>
        <fullName evidence="4">DUF3465 domain-containing protein</fullName>
    </recommendedName>
</protein>
<dbReference type="RefSeq" id="WP_087620166.1">
    <property type="nucleotide sequence ID" value="NZ_NEXX01000002.1"/>
</dbReference>
<keyword evidence="1" id="KW-0472">Membrane</keyword>